<evidence type="ECO:0000313" key="3">
    <source>
        <dbReference type="Proteomes" id="UP000234662"/>
    </source>
</evidence>
<dbReference type="EMBL" id="PKJC01000001">
    <property type="protein sequence ID" value="PKZ67370.1"/>
    <property type="molecule type" value="Genomic_DNA"/>
</dbReference>
<feature type="chain" id="PRO_5039180256" description="Lipoprotein LpqN" evidence="1">
    <location>
        <begin position="21"/>
        <end position="177"/>
    </location>
</feature>
<evidence type="ECO:0000256" key="1">
    <source>
        <dbReference type="SAM" id="SignalP"/>
    </source>
</evidence>
<sequence>MPPKALGTLAAATLALTIAACTGSGIEPAAMTRAGAFDPVVEGPAPPIRIAVDTPSEPVRPHIDPWPLPDDAALRPDQQRATEALVDLSTGNAGEKLAQRSTCRVLNAIQSPPADAPGWQLRILATVTMRHGYALLAAPQQRSADAAVVVLARVLADVDAVAGQPYRPVFVQGCSPY</sequence>
<dbReference type="PROSITE" id="PS51257">
    <property type="entry name" value="PROKAR_LIPOPROTEIN"/>
    <property type="match status" value="1"/>
</dbReference>
<organism evidence="2 3">
    <name type="scientific">Gordonia terrae</name>
    <dbReference type="NCBI Taxonomy" id="2055"/>
    <lineage>
        <taxon>Bacteria</taxon>
        <taxon>Bacillati</taxon>
        <taxon>Actinomycetota</taxon>
        <taxon>Actinomycetes</taxon>
        <taxon>Mycobacteriales</taxon>
        <taxon>Gordoniaceae</taxon>
        <taxon>Gordonia</taxon>
    </lineage>
</organism>
<reference evidence="2 3" key="1">
    <citation type="submission" date="2017-12" db="EMBL/GenBank/DDBJ databases">
        <title>Phylogenetic diversity of female urinary microbiome.</title>
        <authorList>
            <person name="Thomas-White K."/>
            <person name="Wolfe A.J."/>
        </authorList>
    </citation>
    <scope>NUCLEOTIDE SEQUENCE [LARGE SCALE GENOMIC DNA]</scope>
    <source>
        <strain evidence="2 3">UMB0777</strain>
    </source>
</reference>
<evidence type="ECO:0008006" key="4">
    <source>
        <dbReference type="Google" id="ProtNLM"/>
    </source>
</evidence>
<dbReference type="RefSeq" id="WP_101818775.1">
    <property type="nucleotide sequence ID" value="NZ_PKJC01000001.1"/>
</dbReference>
<keyword evidence="1" id="KW-0732">Signal</keyword>
<gene>
    <name evidence="2" type="ORF">CYJ73_01465</name>
</gene>
<evidence type="ECO:0000313" key="2">
    <source>
        <dbReference type="EMBL" id="PKZ67370.1"/>
    </source>
</evidence>
<name>A0A2I1RE16_9ACTN</name>
<dbReference type="Proteomes" id="UP000234662">
    <property type="component" value="Unassembled WGS sequence"/>
</dbReference>
<protein>
    <recommendedName>
        <fullName evidence="4">Lipoprotein LpqN</fullName>
    </recommendedName>
</protein>
<feature type="signal peptide" evidence="1">
    <location>
        <begin position="1"/>
        <end position="20"/>
    </location>
</feature>
<proteinExistence type="predicted"/>
<dbReference type="AlphaFoldDB" id="A0A2I1RE16"/>
<accession>A0A2I1RE16</accession>
<comment type="caution">
    <text evidence="2">The sequence shown here is derived from an EMBL/GenBank/DDBJ whole genome shotgun (WGS) entry which is preliminary data.</text>
</comment>